<organism evidence="3 4">
    <name type="scientific">Paragonimus westermani</name>
    <dbReference type="NCBI Taxonomy" id="34504"/>
    <lineage>
        <taxon>Eukaryota</taxon>
        <taxon>Metazoa</taxon>
        <taxon>Spiralia</taxon>
        <taxon>Lophotrochozoa</taxon>
        <taxon>Platyhelminthes</taxon>
        <taxon>Trematoda</taxon>
        <taxon>Digenea</taxon>
        <taxon>Plagiorchiida</taxon>
        <taxon>Troglotremata</taxon>
        <taxon>Troglotrematidae</taxon>
        <taxon>Paragonimus</taxon>
    </lineage>
</organism>
<evidence type="ECO:0000256" key="1">
    <source>
        <dbReference type="PROSITE-ProRule" id="PRU00076"/>
    </source>
</evidence>
<dbReference type="PROSITE" id="PS00022">
    <property type="entry name" value="EGF_1"/>
    <property type="match status" value="1"/>
</dbReference>
<gene>
    <name evidence="3" type="ORF">DEA37_0010529</name>
</gene>
<keyword evidence="1" id="KW-1015">Disulfide bond</keyword>
<dbReference type="Proteomes" id="UP000324629">
    <property type="component" value="Unassembled WGS sequence"/>
</dbReference>
<dbReference type="InterPro" id="IPR000742">
    <property type="entry name" value="EGF"/>
</dbReference>
<protein>
    <recommendedName>
        <fullName evidence="2">EGF-like domain-containing protein</fullName>
    </recommendedName>
</protein>
<comment type="caution">
    <text evidence="3">The sequence shown here is derived from an EMBL/GenBank/DDBJ whole genome shotgun (WGS) entry which is preliminary data.</text>
</comment>
<reference evidence="3 4" key="1">
    <citation type="journal article" date="2019" name="Gigascience">
        <title>Whole-genome sequence of the oriental lung fluke Paragonimus westermani.</title>
        <authorList>
            <person name="Oey H."/>
            <person name="Zakrzewski M."/>
            <person name="Narain K."/>
            <person name="Devi K.R."/>
            <person name="Agatsuma T."/>
            <person name="Nawaratna S."/>
            <person name="Gobert G.N."/>
            <person name="Jones M.K."/>
            <person name="Ragan M.A."/>
            <person name="McManus D.P."/>
            <person name="Krause L."/>
        </authorList>
    </citation>
    <scope>NUCLEOTIDE SEQUENCE [LARGE SCALE GENOMIC DNA]</scope>
    <source>
        <strain evidence="3 4">IND2009</strain>
    </source>
</reference>
<evidence type="ECO:0000313" key="4">
    <source>
        <dbReference type="Proteomes" id="UP000324629"/>
    </source>
</evidence>
<feature type="disulfide bond" evidence="1">
    <location>
        <begin position="297"/>
        <end position="306"/>
    </location>
</feature>
<dbReference type="PROSITE" id="PS50026">
    <property type="entry name" value="EGF_3"/>
    <property type="match status" value="1"/>
</dbReference>
<proteinExistence type="predicted"/>
<keyword evidence="4" id="KW-1185">Reference proteome</keyword>
<keyword evidence="1" id="KW-0245">EGF-like domain</keyword>
<dbReference type="Gene3D" id="2.10.25.10">
    <property type="entry name" value="Laminin"/>
    <property type="match status" value="1"/>
</dbReference>
<dbReference type="SMART" id="SM00181">
    <property type="entry name" value="EGF"/>
    <property type="match status" value="1"/>
</dbReference>
<accession>A0A5J4NHQ3</accession>
<dbReference type="PROSITE" id="PS01186">
    <property type="entry name" value="EGF_2"/>
    <property type="match status" value="1"/>
</dbReference>
<comment type="caution">
    <text evidence="1">Lacks conserved residue(s) required for the propagation of feature annotation.</text>
</comment>
<name>A0A5J4NHQ3_9TREM</name>
<dbReference type="EMBL" id="QNGE01002680">
    <property type="protein sequence ID" value="KAA3675176.1"/>
    <property type="molecule type" value="Genomic_DNA"/>
</dbReference>
<dbReference type="CDD" id="cd00054">
    <property type="entry name" value="EGF_CA"/>
    <property type="match status" value="1"/>
</dbReference>
<sequence>MRKILSGPATISLIVTSVLVLIAVPNTRAWFILEIEIHNVQLTHRLCTTQMQCDLQVIYNLLSQTGTKQKVEFTLENVTQWDEGRQVRRGDIRLKHKQTFRRKFLSNVEFFFLMLPTWLVANQDWNQITLQTTLRLTAPGRQHSPMNIQTSLSQMLALAPHEIVAPFHELRLTGSGVDEFGDTKPYHVHFDEHSVVMGFAHFFADFLFTYGATVRKDSMEVNVKILALFRWAFKLSIFGAISRMYTVVKLGWTGLLCEQRDPCSQPELVICHNDAECHPIYTPGQADGETAAFRCICQPGWTGPLCNRPELEYCRNEDRSYGTFRKADFNWLDDELHVALVKGRFIRFIEMTLRNYFFANCANTELQRSKRLE</sequence>
<feature type="domain" description="EGF-like" evidence="2">
    <location>
        <begin position="259"/>
        <end position="307"/>
    </location>
</feature>
<evidence type="ECO:0000259" key="2">
    <source>
        <dbReference type="PROSITE" id="PS50026"/>
    </source>
</evidence>
<evidence type="ECO:0000313" key="3">
    <source>
        <dbReference type="EMBL" id="KAA3675176.1"/>
    </source>
</evidence>
<dbReference type="AlphaFoldDB" id="A0A5J4NHQ3"/>
<dbReference type="SUPFAM" id="SSF57196">
    <property type="entry name" value="EGF/Laminin"/>
    <property type="match status" value="1"/>
</dbReference>